<dbReference type="Proteomes" id="UP000829720">
    <property type="component" value="Unassembled WGS sequence"/>
</dbReference>
<evidence type="ECO:0000256" key="1">
    <source>
        <dbReference type="SAM" id="MobiDB-lite"/>
    </source>
</evidence>
<accession>A0A8T3D6G0</accession>
<feature type="region of interest" description="Disordered" evidence="1">
    <location>
        <begin position="58"/>
        <end position="91"/>
    </location>
</feature>
<evidence type="ECO:0000313" key="2">
    <source>
        <dbReference type="EMBL" id="KAI1891244.1"/>
    </source>
</evidence>
<protein>
    <submittedName>
        <fullName evidence="2">Uncharacterized protein</fullName>
    </submittedName>
</protein>
<comment type="caution">
    <text evidence="2">The sequence shown here is derived from an EMBL/GenBank/DDBJ whole genome shotgun (WGS) entry which is preliminary data.</text>
</comment>
<reference evidence="2" key="1">
    <citation type="submission" date="2021-01" db="EMBL/GenBank/DDBJ databases">
        <authorList>
            <person name="Zahm M."/>
            <person name="Roques C."/>
            <person name="Cabau C."/>
            <person name="Klopp C."/>
            <person name="Donnadieu C."/>
            <person name="Jouanno E."/>
            <person name="Lampietro C."/>
            <person name="Louis A."/>
            <person name="Herpin A."/>
            <person name="Echchiki A."/>
            <person name="Berthelot C."/>
            <person name="Parey E."/>
            <person name="Roest-Crollius H."/>
            <person name="Braasch I."/>
            <person name="Postlethwait J."/>
            <person name="Bobe J."/>
            <person name="Montfort J."/>
            <person name="Bouchez O."/>
            <person name="Begum T."/>
            <person name="Mejri S."/>
            <person name="Adams A."/>
            <person name="Chen W.-J."/>
            <person name="Guiguen Y."/>
        </authorList>
    </citation>
    <scope>NUCLEOTIDE SEQUENCE</scope>
    <source>
        <tissue evidence="2">Blood</tissue>
    </source>
</reference>
<evidence type="ECO:0000313" key="3">
    <source>
        <dbReference type="Proteomes" id="UP000829720"/>
    </source>
</evidence>
<keyword evidence="3" id="KW-1185">Reference proteome</keyword>
<gene>
    <name evidence="2" type="ORF">AGOR_G00141780</name>
</gene>
<proteinExistence type="predicted"/>
<organism evidence="2 3">
    <name type="scientific">Albula goreensis</name>
    <dbReference type="NCBI Taxonomy" id="1534307"/>
    <lineage>
        <taxon>Eukaryota</taxon>
        <taxon>Metazoa</taxon>
        <taxon>Chordata</taxon>
        <taxon>Craniata</taxon>
        <taxon>Vertebrata</taxon>
        <taxon>Euteleostomi</taxon>
        <taxon>Actinopterygii</taxon>
        <taxon>Neopterygii</taxon>
        <taxon>Teleostei</taxon>
        <taxon>Albuliformes</taxon>
        <taxon>Albulidae</taxon>
        <taxon>Albula</taxon>
    </lineage>
</organism>
<sequence>MLLKVIIPTRRSQPATQPVLPHGNHHAVPEGTEACIPRAELELQSELWSSAVCSRAAPQSQASRVEKAPPSTAGAQERCTAGTRGRRGKNKQGNCPVVPCPVLNHHSQEIVRTVTHVVGTASHDLTHHGLNEQAEGAPLGNMAGEAGWNYCRDSEVITRGRGHYQSSTHPSLGGGAELITRQSYGTATANLIGQQFSGRWKAS</sequence>
<dbReference type="AlphaFoldDB" id="A0A8T3D6G0"/>
<dbReference type="EMBL" id="JAERUA010000013">
    <property type="protein sequence ID" value="KAI1891244.1"/>
    <property type="molecule type" value="Genomic_DNA"/>
</dbReference>
<name>A0A8T3D6G0_9TELE</name>